<evidence type="ECO:0000256" key="1">
    <source>
        <dbReference type="SAM" id="MobiDB-lite"/>
    </source>
</evidence>
<dbReference type="PANTHER" id="PTHR31912">
    <property type="entry name" value="IP13529P"/>
    <property type="match status" value="1"/>
</dbReference>
<evidence type="ECO:0000313" key="3">
    <source>
        <dbReference type="Proteomes" id="UP001150217"/>
    </source>
</evidence>
<name>A0ABQ8V339_9AGAR</name>
<organism evidence="2 3">
    <name type="scientific">Lentinula lateritia</name>
    <dbReference type="NCBI Taxonomy" id="40482"/>
    <lineage>
        <taxon>Eukaryota</taxon>
        <taxon>Fungi</taxon>
        <taxon>Dikarya</taxon>
        <taxon>Basidiomycota</taxon>
        <taxon>Agaricomycotina</taxon>
        <taxon>Agaricomycetes</taxon>
        <taxon>Agaricomycetidae</taxon>
        <taxon>Agaricales</taxon>
        <taxon>Marasmiineae</taxon>
        <taxon>Omphalotaceae</taxon>
        <taxon>Lentinula</taxon>
    </lineage>
</organism>
<feature type="region of interest" description="Disordered" evidence="1">
    <location>
        <begin position="484"/>
        <end position="513"/>
    </location>
</feature>
<sequence length="970" mass="109383">MTVSRNKEVHGVLGNILAELRPPAISQSPSPIFDATAASDLSVPVDIDMNEFNAAWQEESTQQKPLLPEFVDSLTEYLNGTEALDGNSDNEEVERSENIPQPLHSSARAYQSRHSLLFFPWPDRETCVLDILRHVPHCSFSRKQNTAIHWAMLALGVPNLPSDRTMDEIDKEMQRMCGIRIHYNGKLSHIYYANDLAGIIAQEMSNQSVRAHLRFLPEDSASRLSQANQAERWLKELDPDLLTPVHHTGGQDFFTLEPTVLKDRRVCMPSCWFIRDKRIFAKAWPMKVVDIETYSQGWAVQTFTEIEISESDLLIAFKQFQMSYMDLGQTSPSSIVAEENEHENFVAWEKTNPSEGNHWRSKSQGKRVVAFPIWLYCDNTLGNVSKKWNKHNSFLFSATGLPRHLASKESNIHFSSTSNSAPPLEMLDGIVEQLLETQANVLALLGDNPMQSEFACHIGFRGRLFCHICRASGKVNGDSEEITNINSNNGSNSDASVNSCKSGKKSKEKKTLESMKDMIARVSNFMKCGRPRNRNETCDKLKSQFIEGSRIGGGTSFKHMKTDSGIKDTFQGEEQEIMKLKRSFPSHVTSPVWRIKDLDPHQDTPVEILHVILLGVVKYYWRDAVARIPKKDQDILVGRLSSFNTWGMGFSPLAGKTLVNYAGSLTGRDFRALVQAAPFVLHGLLLNEQLEVWKALSTLVSLVWQPEIHNVEQYLAELEKTIDYFLDCTCRLTPRWFNKPKFHSFKSFNAIICARSVHSNRHAPSKDIAHSMACSNRIRHLVNGGSFWSKFGTDVLFLQALVLDTSAPTCHKNRSQHTPAQSEICRTFEGVLLQGGDKCKVKNWVIYNASGATSSSDCTAKIGLVVEILQMSQSNAEKEGLVSILAIQHVIAGERHSYYGMRQLELVDEYFAIEPRDVLCVVNVQHNCYNSKCTVARTRKVMKECEESTEKELQVEHTGSQSFILNTAQM</sequence>
<feature type="compositionally biased region" description="Low complexity" evidence="1">
    <location>
        <begin position="484"/>
        <end position="501"/>
    </location>
</feature>
<proteinExistence type="predicted"/>
<dbReference type="Proteomes" id="UP001150217">
    <property type="component" value="Unassembled WGS sequence"/>
</dbReference>
<keyword evidence="3" id="KW-1185">Reference proteome</keyword>
<comment type="caution">
    <text evidence="2">The sequence shown here is derived from an EMBL/GenBank/DDBJ whole genome shotgun (WGS) entry which is preliminary data.</text>
</comment>
<dbReference type="PANTHER" id="PTHR31912:SF34">
    <property type="entry name" value="NOTOCHORD-RELATED PROTEIN"/>
    <property type="match status" value="1"/>
</dbReference>
<protein>
    <submittedName>
        <fullName evidence="2">Uncharacterized protein</fullName>
    </submittedName>
</protein>
<reference evidence="2" key="1">
    <citation type="submission" date="2022-08" db="EMBL/GenBank/DDBJ databases">
        <title>A Global Phylogenomic Analysis of the Shiitake Genus Lentinula.</title>
        <authorList>
            <consortium name="DOE Joint Genome Institute"/>
            <person name="Sierra-Patev S."/>
            <person name="Min B."/>
            <person name="Naranjo-Ortiz M."/>
            <person name="Looney B."/>
            <person name="Konkel Z."/>
            <person name="Slot J.C."/>
            <person name="Sakamoto Y."/>
            <person name="Steenwyk J.L."/>
            <person name="Rokas A."/>
            <person name="Carro J."/>
            <person name="Camarero S."/>
            <person name="Ferreira P."/>
            <person name="Molpeceres G."/>
            <person name="Ruiz-Duenas F.J."/>
            <person name="Serrano A."/>
            <person name="Henrissat B."/>
            <person name="Drula E."/>
            <person name="Hughes K.W."/>
            <person name="Mata J.L."/>
            <person name="Ishikawa N.K."/>
            <person name="Vargas-Isla R."/>
            <person name="Ushijima S."/>
            <person name="Smith C.A."/>
            <person name="Ahrendt S."/>
            <person name="Andreopoulos W."/>
            <person name="He G."/>
            <person name="Labutti K."/>
            <person name="Lipzen A."/>
            <person name="Ng V."/>
            <person name="Riley R."/>
            <person name="Sandor L."/>
            <person name="Barry K."/>
            <person name="Martinez A.T."/>
            <person name="Xiao Y."/>
            <person name="Gibbons J.G."/>
            <person name="Terashima K."/>
            <person name="Grigoriev I.V."/>
            <person name="Hibbett D.S."/>
        </authorList>
    </citation>
    <scope>NUCLEOTIDE SEQUENCE</scope>
    <source>
        <strain evidence="2">RHP3577 ss4</strain>
    </source>
</reference>
<gene>
    <name evidence="2" type="ORF">C8R41DRAFT_897778</name>
</gene>
<accession>A0ABQ8V339</accession>
<dbReference type="EMBL" id="JANVFT010000087">
    <property type="protein sequence ID" value="KAJ4471223.1"/>
    <property type="molecule type" value="Genomic_DNA"/>
</dbReference>
<evidence type="ECO:0000313" key="2">
    <source>
        <dbReference type="EMBL" id="KAJ4471223.1"/>
    </source>
</evidence>